<organism evidence="1 2">
    <name type="scientific">Sulfurirhabdus autotrophica</name>
    <dbReference type="NCBI Taxonomy" id="1706046"/>
    <lineage>
        <taxon>Bacteria</taxon>
        <taxon>Pseudomonadati</taxon>
        <taxon>Pseudomonadota</taxon>
        <taxon>Betaproteobacteria</taxon>
        <taxon>Nitrosomonadales</taxon>
        <taxon>Sulfuricellaceae</taxon>
        <taxon>Sulfurirhabdus</taxon>
    </lineage>
</organism>
<accession>A0A4R3XQC7</accession>
<gene>
    <name evidence="1" type="ORF">EDC63_1386</name>
</gene>
<keyword evidence="2" id="KW-1185">Reference proteome</keyword>
<dbReference type="AlphaFoldDB" id="A0A4R3XQC7"/>
<dbReference type="Proteomes" id="UP000295367">
    <property type="component" value="Unassembled WGS sequence"/>
</dbReference>
<dbReference type="EMBL" id="SMCO01000038">
    <property type="protein sequence ID" value="TCV79003.1"/>
    <property type="molecule type" value="Genomic_DNA"/>
</dbReference>
<evidence type="ECO:0000313" key="1">
    <source>
        <dbReference type="EMBL" id="TCV79003.1"/>
    </source>
</evidence>
<comment type="caution">
    <text evidence="1">The sequence shown here is derived from an EMBL/GenBank/DDBJ whole genome shotgun (WGS) entry which is preliminary data.</text>
</comment>
<name>A0A4R3XQC7_9PROT</name>
<sequence>MTLWCLLARRILKIDALVLPDHYYLDEQDICYYAGEYTAGEGHAYSETNQLIHNFKKTVDKRGTAQWQYKERAIQRAANIFRAAIKSDMPITFVPIPPSKARNDPMYDDRMVRLLQAICMGRYSDIRELVVQAQSLEAAHLSSTRPTPDELVTNYLVDDRLVEPPPTTIFVVDDVLTTGCHFKAVKRVLAERFPAADIIGLFIARRVPKSVDLDFDILELNS</sequence>
<reference evidence="1 2" key="1">
    <citation type="submission" date="2019-03" db="EMBL/GenBank/DDBJ databases">
        <title>Genomic Encyclopedia of Type Strains, Phase IV (KMG-IV): sequencing the most valuable type-strain genomes for metagenomic binning, comparative biology and taxonomic classification.</title>
        <authorList>
            <person name="Goeker M."/>
        </authorList>
    </citation>
    <scope>NUCLEOTIDE SEQUENCE [LARGE SCALE GENOMIC DNA]</scope>
    <source>
        <strain evidence="1 2">DSM 100309</strain>
    </source>
</reference>
<evidence type="ECO:0008006" key="3">
    <source>
        <dbReference type="Google" id="ProtNLM"/>
    </source>
</evidence>
<protein>
    <recommendedName>
        <fullName evidence="3">Phosphoribosyl transferase-like protein</fullName>
    </recommendedName>
</protein>
<evidence type="ECO:0000313" key="2">
    <source>
        <dbReference type="Proteomes" id="UP000295367"/>
    </source>
</evidence>
<proteinExistence type="predicted"/>
<dbReference type="SUPFAM" id="SSF53271">
    <property type="entry name" value="PRTase-like"/>
    <property type="match status" value="1"/>
</dbReference>
<dbReference type="InterPro" id="IPR029057">
    <property type="entry name" value="PRTase-like"/>
</dbReference>